<evidence type="ECO:0000256" key="2">
    <source>
        <dbReference type="ARBA" id="ARBA00007599"/>
    </source>
</evidence>
<dbReference type="AlphaFoldDB" id="A0A7W8FGI3"/>
<keyword evidence="12" id="KW-1185">Reference proteome</keyword>
<proteinExistence type="inferred from homology"/>
<dbReference type="Proteomes" id="UP000539075">
    <property type="component" value="Unassembled WGS sequence"/>
</dbReference>
<evidence type="ECO:0000256" key="5">
    <source>
        <dbReference type="ARBA" id="ARBA00022694"/>
    </source>
</evidence>
<accession>A0A7W8FGI3</accession>
<evidence type="ECO:0000256" key="4">
    <source>
        <dbReference type="ARBA" id="ARBA00022490"/>
    </source>
</evidence>
<comment type="caution">
    <text evidence="11">The sequence shown here is derived from an EMBL/GenBank/DDBJ whole genome shotgun (WGS) entry which is preliminary data.</text>
</comment>
<comment type="similarity">
    <text evidence="2">Belongs to the TsaE family.</text>
</comment>
<dbReference type="InterPro" id="IPR003442">
    <property type="entry name" value="T6A_TsaE"/>
</dbReference>
<dbReference type="PANTHER" id="PTHR33540">
    <property type="entry name" value="TRNA THREONYLCARBAMOYLADENOSINE BIOSYNTHESIS PROTEIN TSAE"/>
    <property type="match status" value="1"/>
</dbReference>
<dbReference type="EMBL" id="JACHGO010000005">
    <property type="protein sequence ID" value="MBB5143825.1"/>
    <property type="molecule type" value="Genomic_DNA"/>
</dbReference>
<evidence type="ECO:0000256" key="8">
    <source>
        <dbReference type="ARBA" id="ARBA00022840"/>
    </source>
</evidence>
<evidence type="ECO:0000256" key="3">
    <source>
        <dbReference type="ARBA" id="ARBA00019010"/>
    </source>
</evidence>
<gene>
    <name evidence="11" type="ORF">HNQ38_001925</name>
</gene>
<evidence type="ECO:0000256" key="9">
    <source>
        <dbReference type="ARBA" id="ARBA00022842"/>
    </source>
</evidence>
<comment type="subcellular location">
    <subcellularLocation>
        <location evidence="1">Cytoplasm</location>
    </subcellularLocation>
</comment>
<dbReference type="GO" id="GO:0005524">
    <property type="term" value="F:ATP binding"/>
    <property type="evidence" value="ECO:0007669"/>
    <property type="project" value="UniProtKB-KW"/>
</dbReference>
<evidence type="ECO:0000313" key="11">
    <source>
        <dbReference type="EMBL" id="MBB5143825.1"/>
    </source>
</evidence>
<dbReference type="PANTHER" id="PTHR33540:SF2">
    <property type="entry name" value="TRNA THREONYLCARBAMOYLADENOSINE BIOSYNTHESIS PROTEIN TSAE"/>
    <property type="match status" value="1"/>
</dbReference>
<dbReference type="Pfam" id="PF02367">
    <property type="entry name" value="TsaE"/>
    <property type="match status" value="1"/>
</dbReference>
<keyword evidence="8" id="KW-0067">ATP-binding</keyword>
<evidence type="ECO:0000256" key="1">
    <source>
        <dbReference type="ARBA" id="ARBA00004496"/>
    </source>
</evidence>
<dbReference type="InterPro" id="IPR027417">
    <property type="entry name" value="P-loop_NTPase"/>
</dbReference>
<dbReference type="GO" id="GO:0005737">
    <property type="term" value="C:cytoplasm"/>
    <property type="evidence" value="ECO:0007669"/>
    <property type="project" value="UniProtKB-SubCell"/>
</dbReference>
<dbReference type="GO" id="GO:0046872">
    <property type="term" value="F:metal ion binding"/>
    <property type="evidence" value="ECO:0007669"/>
    <property type="project" value="UniProtKB-KW"/>
</dbReference>
<dbReference type="NCBIfam" id="TIGR00150">
    <property type="entry name" value="T6A_YjeE"/>
    <property type="match status" value="1"/>
</dbReference>
<evidence type="ECO:0000256" key="6">
    <source>
        <dbReference type="ARBA" id="ARBA00022723"/>
    </source>
</evidence>
<keyword evidence="7" id="KW-0547">Nucleotide-binding</keyword>
<name>A0A7W8FGI3_9BACT</name>
<dbReference type="GO" id="GO:0002949">
    <property type="term" value="P:tRNA threonylcarbamoyladenosine modification"/>
    <property type="evidence" value="ECO:0007669"/>
    <property type="project" value="InterPro"/>
</dbReference>
<dbReference type="Gene3D" id="3.40.50.300">
    <property type="entry name" value="P-loop containing nucleotide triphosphate hydrolases"/>
    <property type="match status" value="1"/>
</dbReference>
<dbReference type="RefSeq" id="WP_183719688.1">
    <property type="nucleotide sequence ID" value="NZ_JACHGO010000005.1"/>
</dbReference>
<dbReference type="SUPFAM" id="SSF52540">
    <property type="entry name" value="P-loop containing nucleoside triphosphate hydrolases"/>
    <property type="match status" value="1"/>
</dbReference>
<evidence type="ECO:0000313" key="12">
    <source>
        <dbReference type="Proteomes" id="UP000539075"/>
    </source>
</evidence>
<evidence type="ECO:0000256" key="10">
    <source>
        <dbReference type="ARBA" id="ARBA00032441"/>
    </source>
</evidence>
<keyword evidence="4" id="KW-0963">Cytoplasm</keyword>
<protein>
    <recommendedName>
        <fullName evidence="3">tRNA threonylcarbamoyladenosine biosynthesis protein TsaE</fullName>
    </recommendedName>
    <alternativeName>
        <fullName evidence="10">t(6)A37 threonylcarbamoyladenosine biosynthesis protein TsaE</fullName>
    </alternativeName>
</protein>
<sequence>MVQIILSSLDDTDCFARLLTETLSLHPKVKTLLLNGDLGSGKTTLTRYMVLSLPGGSESEVASPSFTLCNHYPTEPPILHCDLYRCAGAAPEELFEALDNPKFLNIIEWSTFLSKQDRPEEYLDIALKACEEGRLLTLQAYGPCAEALLRHLRGQWPMRKADAEGPAVPHS</sequence>
<keyword evidence="9" id="KW-0460">Magnesium</keyword>
<reference evidence="11 12" key="1">
    <citation type="submission" date="2020-08" db="EMBL/GenBank/DDBJ databases">
        <title>Genomic Encyclopedia of Type Strains, Phase IV (KMG-IV): sequencing the most valuable type-strain genomes for metagenomic binning, comparative biology and taxonomic classification.</title>
        <authorList>
            <person name="Goeker M."/>
        </authorList>
    </citation>
    <scope>NUCLEOTIDE SEQUENCE [LARGE SCALE GENOMIC DNA]</scope>
    <source>
        <strain evidence="11 12">DSM 11275</strain>
    </source>
</reference>
<keyword evidence="5" id="KW-0819">tRNA processing</keyword>
<organism evidence="11 12">
    <name type="scientific">Desulfovibrio intestinalis</name>
    <dbReference type="NCBI Taxonomy" id="58621"/>
    <lineage>
        <taxon>Bacteria</taxon>
        <taxon>Pseudomonadati</taxon>
        <taxon>Thermodesulfobacteriota</taxon>
        <taxon>Desulfovibrionia</taxon>
        <taxon>Desulfovibrionales</taxon>
        <taxon>Desulfovibrionaceae</taxon>
        <taxon>Desulfovibrio</taxon>
    </lineage>
</organism>
<keyword evidence="6" id="KW-0479">Metal-binding</keyword>
<evidence type="ECO:0000256" key="7">
    <source>
        <dbReference type="ARBA" id="ARBA00022741"/>
    </source>
</evidence>